<dbReference type="InterPro" id="IPR035986">
    <property type="entry name" value="PKD_dom_sf"/>
</dbReference>
<dbReference type="Gene3D" id="2.60.40.1080">
    <property type="match status" value="3"/>
</dbReference>
<evidence type="ECO:0000313" key="4">
    <source>
        <dbReference type="Proteomes" id="UP000567067"/>
    </source>
</evidence>
<reference evidence="3 4" key="1">
    <citation type="submission" date="2020-08" db="EMBL/GenBank/DDBJ databases">
        <title>Genomic Encyclopedia of Type Strains, Phase III (KMG-III): the genomes of soil and plant-associated and newly described type strains.</title>
        <authorList>
            <person name="Whitman W."/>
        </authorList>
    </citation>
    <scope>NUCLEOTIDE SEQUENCE [LARGE SCALE GENOMIC DNA]</scope>
    <source>
        <strain evidence="3 4">CECT 8693</strain>
    </source>
</reference>
<accession>A0A7W3SQF6</accession>
<keyword evidence="4" id="KW-1185">Reference proteome</keyword>
<dbReference type="InterPro" id="IPR003343">
    <property type="entry name" value="Big_2"/>
</dbReference>
<dbReference type="Proteomes" id="UP000567067">
    <property type="component" value="Unassembled WGS sequence"/>
</dbReference>
<dbReference type="PANTHER" id="PTHR23019">
    <property type="entry name" value="NUCLEAR PORE MEMBRANE GLYCOPROTEIN GP210-RELATED"/>
    <property type="match status" value="1"/>
</dbReference>
<name>A0A7W3SQF6_9BACL</name>
<dbReference type="PANTHER" id="PTHR23019:SF0">
    <property type="entry name" value="NUCLEAR PORE MEMBRANE GLYCOPROTEIN 210"/>
    <property type="match status" value="1"/>
</dbReference>
<dbReference type="SMART" id="SM00089">
    <property type="entry name" value="PKD"/>
    <property type="match status" value="2"/>
</dbReference>
<proteinExistence type="predicted"/>
<keyword evidence="1" id="KW-0472">Membrane</keyword>
<dbReference type="Pfam" id="PF22352">
    <property type="entry name" value="K319L-like_PKD"/>
    <property type="match status" value="1"/>
</dbReference>
<gene>
    <name evidence="3" type="ORF">FHR92_000686</name>
</gene>
<dbReference type="AlphaFoldDB" id="A0A7W3SQF6"/>
<dbReference type="InterPro" id="IPR013783">
    <property type="entry name" value="Ig-like_fold"/>
</dbReference>
<evidence type="ECO:0000259" key="2">
    <source>
        <dbReference type="PROSITE" id="PS50093"/>
    </source>
</evidence>
<dbReference type="InterPro" id="IPR022409">
    <property type="entry name" value="PKD/Chitinase_dom"/>
</dbReference>
<sequence length="1249" mass="135295">MKNTIKQKHISILLIISFFIVMFSTLGVKPEYANAAGQTTIKLLEITENGTSDLTGLSNSAFKLDLTTYSMKQFVASRDYLDGKYDAVYIGKGTYSTAIPAGVLNTSTEQNDITNLKAAELKNYFVNKGLPLIVYSDSTTGALKQSTDGKLYKFITSVQSKSNISFVNSSEISNATTFANKTSLLTKATVRPQLTIVSKPSEYASTNKIYTRGETLTYSYNITNSNNLGNLEVNLYIGIDSAVPFTTKQLVASTTVTANNGTISYSLPHGYSGPRYWRLELVDLSSGLKDVHAGSFRFKDETKVINVLQYRPNNSGDDAGLDKDHNFDSSYLVKSGDYEIKFTATTINSFNGGGGSYGYEKFHAYDMLIFGFAHEYKEYAFIEIQRAREELMKYIASGKSVMFTHDTFNPYSREGDRSAYWNNFRAIAAMIDPANNVGKINNSYTTSTKRANSGLLTDFPFVLPNDIEVMSTHGQYYTLDLEDPDVIPWYNLSGGGRTVGDSWNHYYAYSKGNITFTNSGHSGQTTTGYTEGERQLFLNTMYRAFTMANHGPVITVFSPEEYDPVKDNFIPTFNEIPVHYQVDDLDLGDTDLTTSVNFIYNGQTYNKIPTRSIISGNTINMSFDNPLPNGGDLIVEIIATDSKGAQSTKQIKVKVKKVSSNLELSRSFSNNVVNNKVDTGSTVTMNYMITPKPVAGSGSSMSVTNVQFKETLPPNLEVSSLPTGFTKTGNVTTGYTISGSLSNIQYTKKGTDTLYTADPVTFSIAAVPTKRGFYPLNSATLAFKDIGQASNFTLPFPQVTLEAVTKLTSLSLSDRTILVGDSLKLFPTYTPGDLSDVPFTWSSDNPGIVTVDNTGTIRGIAEGTARITVTALDGSNLSATANITVVKPGLFINGPDEVAVGENITLTSRLMAADYEQVTSYSWSIDSGSSFLSISPTNQASTTATGINKGTSTVKLTVITNKGNTYTATATVRVVKGLTGLRLDGTILFVGESATLTPQFTPMDASDRTVTWQTSNANIVSVTPAGVVTGVDSGEVTITIRSQDGSNLTASAIVLVIQPNPTFTGPDTVDLGLPLLLDAEMQSSVTDPIVAYSWNVNPSSTGGVIIQSQSGSSIDYRATKQGEIVVKVVVTTQLGRTYESAPKSITIKPVTLKLPDSIILEVSDTKDLFASLSSGPALGKSNIRDFLVWSSSKPGDVSIDIDNGVITAIQEGSATITVRSSYNQAEHNTTEYATTKIIVKKKFNDKGKY</sequence>
<comment type="caution">
    <text evidence="3">The sequence shown here is derived from an EMBL/GenBank/DDBJ whole genome shotgun (WGS) entry which is preliminary data.</text>
</comment>
<dbReference type="PROSITE" id="PS50093">
    <property type="entry name" value="PKD"/>
    <property type="match status" value="1"/>
</dbReference>
<keyword evidence="1" id="KW-1133">Transmembrane helix</keyword>
<feature type="transmembrane region" description="Helical" evidence="1">
    <location>
        <begin position="12"/>
        <end position="28"/>
    </location>
</feature>
<dbReference type="SMART" id="SM00635">
    <property type="entry name" value="BID_2"/>
    <property type="match status" value="4"/>
</dbReference>
<evidence type="ECO:0000313" key="3">
    <source>
        <dbReference type="EMBL" id="MBA9084232.1"/>
    </source>
</evidence>
<dbReference type="SUPFAM" id="SSF49299">
    <property type="entry name" value="PKD domain"/>
    <property type="match status" value="1"/>
</dbReference>
<dbReference type="RefSeq" id="WP_182534306.1">
    <property type="nucleotide sequence ID" value="NZ_JACJIP010000003.1"/>
</dbReference>
<feature type="domain" description="PKD" evidence="2">
    <location>
        <begin position="887"/>
        <end position="981"/>
    </location>
</feature>
<dbReference type="InterPro" id="IPR000601">
    <property type="entry name" value="PKD_dom"/>
</dbReference>
<dbReference type="SUPFAM" id="SSF49373">
    <property type="entry name" value="Invasin/intimin cell-adhesion fragments"/>
    <property type="match status" value="3"/>
</dbReference>
<dbReference type="Pfam" id="PF02368">
    <property type="entry name" value="Big_2"/>
    <property type="match status" value="2"/>
</dbReference>
<dbReference type="EMBL" id="JACJIP010000003">
    <property type="protein sequence ID" value="MBA9084232.1"/>
    <property type="molecule type" value="Genomic_DNA"/>
</dbReference>
<protein>
    <submittedName>
        <fullName evidence="3">Uncharacterized protein YjdB</fullName>
    </submittedName>
</protein>
<keyword evidence="1" id="KW-0812">Transmembrane</keyword>
<evidence type="ECO:0000256" key="1">
    <source>
        <dbReference type="SAM" id="Phobius"/>
    </source>
</evidence>
<dbReference type="InterPro" id="IPR008964">
    <property type="entry name" value="Invasin/intimin_cell_adhesion"/>
</dbReference>
<dbReference type="InterPro" id="IPR045197">
    <property type="entry name" value="NUP210-like"/>
</dbReference>
<dbReference type="Gene3D" id="2.60.40.10">
    <property type="entry name" value="Immunoglobulins"/>
    <property type="match status" value="2"/>
</dbReference>
<organism evidence="3 4">
    <name type="scientific">Fontibacillus solani</name>
    <dbReference type="NCBI Taxonomy" id="1572857"/>
    <lineage>
        <taxon>Bacteria</taxon>
        <taxon>Bacillati</taxon>
        <taxon>Bacillota</taxon>
        <taxon>Bacilli</taxon>
        <taxon>Bacillales</taxon>
        <taxon>Paenibacillaceae</taxon>
        <taxon>Fontibacillus</taxon>
    </lineage>
</organism>